<gene>
    <name evidence="1" type="ORF">QTO34_001854</name>
</gene>
<dbReference type="EMBL" id="JAULJE010000011">
    <property type="protein sequence ID" value="KAK1337231.1"/>
    <property type="molecule type" value="Genomic_DNA"/>
</dbReference>
<accession>A0AA40LKT7</accession>
<proteinExistence type="predicted"/>
<dbReference type="Proteomes" id="UP001177744">
    <property type="component" value="Unassembled WGS sequence"/>
</dbReference>
<reference evidence="1" key="1">
    <citation type="submission" date="2023-06" db="EMBL/GenBank/DDBJ databases">
        <title>Reference genome for the Northern bat (Eptesicus nilssonii), a most northern bat species.</title>
        <authorList>
            <person name="Laine V.N."/>
            <person name="Pulliainen A.T."/>
            <person name="Lilley T.M."/>
        </authorList>
    </citation>
    <scope>NUCLEOTIDE SEQUENCE</scope>
    <source>
        <strain evidence="1">BLF_Eptnil</strain>
        <tissue evidence="1">Kidney</tissue>
    </source>
</reference>
<evidence type="ECO:0000313" key="2">
    <source>
        <dbReference type="Proteomes" id="UP001177744"/>
    </source>
</evidence>
<keyword evidence="2" id="KW-1185">Reference proteome</keyword>
<sequence length="90" mass="10296">MTTLRAFTCDDLFRFNNIFFQCELSGYVNLQEAAEIQEGVWPVGELRQEERMCLEQVILQVCRWFSGAPQDCFGGSASNLDPLTETVSFF</sequence>
<dbReference type="AlphaFoldDB" id="A0AA40LKT7"/>
<name>A0AA40LKT7_CNENI</name>
<comment type="caution">
    <text evidence="1">The sequence shown here is derived from an EMBL/GenBank/DDBJ whole genome shotgun (WGS) entry which is preliminary data.</text>
</comment>
<protein>
    <submittedName>
        <fullName evidence="1">Uncharacterized protein</fullName>
    </submittedName>
</protein>
<organism evidence="1 2">
    <name type="scientific">Cnephaeus nilssonii</name>
    <name type="common">Northern bat</name>
    <name type="synonym">Eptesicus nilssonii</name>
    <dbReference type="NCBI Taxonomy" id="3371016"/>
    <lineage>
        <taxon>Eukaryota</taxon>
        <taxon>Metazoa</taxon>
        <taxon>Chordata</taxon>
        <taxon>Craniata</taxon>
        <taxon>Vertebrata</taxon>
        <taxon>Euteleostomi</taxon>
        <taxon>Mammalia</taxon>
        <taxon>Eutheria</taxon>
        <taxon>Laurasiatheria</taxon>
        <taxon>Chiroptera</taxon>
        <taxon>Yangochiroptera</taxon>
        <taxon>Vespertilionidae</taxon>
        <taxon>Cnephaeus</taxon>
    </lineage>
</organism>
<evidence type="ECO:0000313" key="1">
    <source>
        <dbReference type="EMBL" id="KAK1337231.1"/>
    </source>
</evidence>